<protein>
    <recommendedName>
        <fullName evidence="4">Secreted protein</fullName>
    </recommendedName>
</protein>
<feature type="signal peptide" evidence="1">
    <location>
        <begin position="1"/>
        <end position="23"/>
    </location>
</feature>
<dbReference type="EMBL" id="JAOYFB010000001">
    <property type="protein sequence ID" value="KAK4002588.1"/>
    <property type="molecule type" value="Genomic_DNA"/>
</dbReference>
<sequence>MDANLSPLLGLQMLLLLSRTGHNCQLPPGAFVAKLKECLRNLVGNEEGGGQGKCSIVKKTKEGIVRQFSTNGKSILGTSSRVYNHFAHMLLSQYGLMFEMVGKCQD</sequence>
<evidence type="ECO:0000256" key="1">
    <source>
        <dbReference type="SAM" id="SignalP"/>
    </source>
</evidence>
<proteinExistence type="predicted"/>
<reference evidence="2 3" key="1">
    <citation type="journal article" date="2023" name="Nucleic Acids Res.">
        <title>The hologenome of Daphnia magna reveals possible DNA methylation and microbiome-mediated evolution of the host genome.</title>
        <authorList>
            <person name="Chaturvedi A."/>
            <person name="Li X."/>
            <person name="Dhandapani V."/>
            <person name="Marshall H."/>
            <person name="Kissane S."/>
            <person name="Cuenca-Cambronero M."/>
            <person name="Asole G."/>
            <person name="Calvet F."/>
            <person name="Ruiz-Romero M."/>
            <person name="Marangio P."/>
            <person name="Guigo R."/>
            <person name="Rago D."/>
            <person name="Mirbahai L."/>
            <person name="Eastwood N."/>
            <person name="Colbourne J.K."/>
            <person name="Zhou J."/>
            <person name="Mallon E."/>
            <person name="Orsini L."/>
        </authorList>
    </citation>
    <scope>NUCLEOTIDE SEQUENCE [LARGE SCALE GENOMIC DNA]</scope>
    <source>
        <strain evidence="2">LRV0_1</strain>
    </source>
</reference>
<gene>
    <name evidence="2" type="ORF">OUZ56_004402</name>
</gene>
<feature type="chain" id="PRO_5046462050" description="Secreted protein" evidence="1">
    <location>
        <begin position="24"/>
        <end position="106"/>
    </location>
</feature>
<keyword evidence="1" id="KW-0732">Signal</keyword>
<dbReference type="Proteomes" id="UP001234178">
    <property type="component" value="Unassembled WGS sequence"/>
</dbReference>
<evidence type="ECO:0008006" key="4">
    <source>
        <dbReference type="Google" id="ProtNLM"/>
    </source>
</evidence>
<accession>A0ABQ9YPP9</accession>
<evidence type="ECO:0000313" key="3">
    <source>
        <dbReference type="Proteomes" id="UP001234178"/>
    </source>
</evidence>
<comment type="caution">
    <text evidence="2">The sequence shown here is derived from an EMBL/GenBank/DDBJ whole genome shotgun (WGS) entry which is preliminary data.</text>
</comment>
<keyword evidence="3" id="KW-1185">Reference proteome</keyword>
<name>A0ABQ9YPP9_9CRUS</name>
<evidence type="ECO:0000313" key="2">
    <source>
        <dbReference type="EMBL" id="KAK4002588.1"/>
    </source>
</evidence>
<organism evidence="2 3">
    <name type="scientific">Daphnia magna</name>
    <dbReference type="NCBI Taxonomy" id="35525"/>
    <lineage>
        <taxon>Eukaryota</taxon>
        <taxon>Metazoa</taxon>
        <taxon>Ecdysozoa</taxon>
        <taxon>Arthropoda</taxon>
        <taxon>Crustacea</taxon>
        <taxon>Branchiopoda</taxon>
        <taxon>Diplostraca</taxon>
        <taxon>Cladocera</taxon>
        <taxon>Anomopoda</taxon>
        <taxon>Daphniidae</taxon>
        <taxon>Daphnia</taxon>
    </lineage>
</organism>